<evidence type="ECO:0000256" key="1">
    <source>
        <dbReference type="SAM" id="Phobius"/>
    </source>
</evidence>
<sequence length="826" mass="85709">MGSANRVQADTSNRRHEYRVRPVGEPAGTFWESTEWRYSRYGDRPNGIGDLETFHLGTYPAASCVSGTIYALSSAGVVTQISRPSGHGDAVLSRFDTIPQVSGGGGLNALGIGPGGTSMFVAERTGNAYGVQAIHTYSVASGWQRVTFSAVASGTVVVGGATNLMDGRYYFGGYRQVGNSTFFDVWVFDPQSNARPVLRGTVSVPLNATSNGDIAFDAAGNLFMLQNQQSTATTRIYTIPASILTAGDAMVAQTVSSFTGIRDVNGFAFEADGHSYLSNGTDVRIYDPSSGLQPGAVTTELSGTVDLAGCLSPVTLTVRKDVVSRFASSDQFTLTVARGSTTLGSVRTTGNQSGVQQEQVGPITVASGQAYSIRESVLANGDRYSSTYTCVDERGTVIASGEGRFDTITMPPRGGASVVCTFRNAPLIAGVVVRKIVEDTSGVQRPDDGWILAAASTATAGTVTASPVAGQVSDANGEVSWVLNFGSASARALVAISEVQQPGFEFASGSCVVTTAAGVTNTVTLNAAQGTQDDVVAGIAPGWSVECEITNRVLPTTLALVKSISFGDSTLASAWQLSAIAVDGAAALPGPSGSSGVSAPISPGATYELAEDAGLATYIADPTIGWFCETTNGTRIEVVNDRVVVPTAGLNVVCTVTNTTARLSLLKLVENDLGGGLDASAFELSATPFALAAGTLPVLADIPGSASVSRDNTMYVRPGHRYTLTEDMGDYAYLGTELQRWDGEPAQVDHASPHWTTVDEVVTVEAGDHAIYRFVNRPAPALALPLTGGIGADTYLFGGAGVLLLGLLTAAVLFAQTRIRSSRKGS</sequence>
<reference evidence="4 5" key="1">
    <citation type="submission" date="2016-10" db="EMBL/GenBank/DDBJ databases">
        <authorList>
            <person name="Varghese N."/>
            <person name="Submissions S."/>
        </authorList>
    </citation>
    <scope>NUCLEOTIDE SEQUENCE [LARGE SCALE GENOMIC DNA]</scope>
    <source>
        <strain evidence="4 5">IAM 15147</strain>
    </source>
</reference>
<organism evidence="4 5">
    <name type="scientific">Agrococcus baldri</name>
    <dbReference type="NCBI Taxonomy" id="153730"/>
    <lineage>
        <taxon>Bacteria</taxon>
        <taxon>Bacillati</taxon>
        <taxon>Actinomycetota</taxon>
        <taxon>Actinomycetes</taxon>
        <taxon>Micrococcales</taxon>
        <taxon>Microbacteriaceae</taxon>
        <taxon>Agrococcus</taxon>
    </lineage>
</organism>
<evidence type="ECO:0000313" key="4">
    <source>
        <dbReference type="EMBL" id="SFS08384.1"/>
    </source>
</evidence>
<feature type="domain" description="SpaA-like prealbumin fold" evidence="3">
    <location>
        <begin position="315"/>
        <end position="426"/>
    </location>
</feature>
<evidence type="ECO:0000259" key="2">
    <source>
        <dbReference type="Pfam" id="PF19403"/>
    </source>
</evidence>
<name>A0AA94HLT4_9MICO</name>
<dbReference type="InterPro" id="IPR045826">
    <property type="entry name" value="SpaA_PFL_dom_2"/>
</dbReference>
<dbReference type="Proteomes" id="UP000198506">
    <property type="component" value="Unassembled WGS sequence"/>
</dbReference>
<dbReference type="EMBL" id="FOZN01000002">
    <property type="protein sequence ID" value="SFS08384.1"/>
    <property type="molecule type" value="Genomic_DNA"/>
</dbReference>
<feature type="transmembrane region" description="Helical" evidence="1">
    <location>
        <begin position="795"/>
        <end position="815"/>
    </location>
</feature>
<dbReference type="Pfam" id="PF19403">
    <property type="entry name" value="SpaA_2"/>
    <property type="match status" value="2"/>
</dbReference>
<dbReference type="InterPro" id="IPR048834">
    <property type="entry name" value="SpaA_pre-album"/>
</dbReference>
<keyword evidence="1" id="KW-1133">Transmembrane helix</keyword>
<proteinExistence type="predicted"/>
<accession>A0AA94HLT4</accession>
<evidence type="ECO:0000259" key="3">
    <source>
        <dbReference type="Pfam" id="PF20674"/>
    </source>
</evidence>
<dbReference type="Pfam" id="PF20674">
    <property type="entry name" value="SpaA_3"/>
    <property type="match status" value="1"/>
</dbReference>
<feature type="domain" description="SpaA-like prealbumin fold" evidence="2">
    <location>
        <begin position="555"/>
        <end position="656"/>
    </location>
</feature>
<feature type="domain" description="SpaA-like prealbumin fold" evidence="2">
    <location>
        <begin position="660"/>
        <end position="748"/>
    </location>
</feature>
<keyword evidence="5" id="KW-1185">Reference proteome</keyword>
<gene>
    <name evidence="4" type="ORF">SAMN04487783_1091</name>
</gene>
<comment type="caution">
    <text evidence="4">The sequence shown here is derived from an EMBL/GenBank/DDBJ whole genome shotgun (WGS) entry which is preliminary data.</text>
</comment>
<dbReference type="AlphaFoldDB" id="A0AA94HLT4"/>
<keyword evidence="1" id="KW-0812">Transmembrane</keyword>
<protein>
    <submittedName>
        <fullName evidence="4">Uncharacterized protein</fullName>
    </submittedName>
</protein>
<keyword evidence="1" id="KW-0472">Membrane</keyword>
<evidence type="ECO:0000313" key="5">
    <source>
        <dbReference type="Proteomes" id="UP000198506"/>
    </source>
</evidence>
<dbReference type="SUPFAM" id="SSF63829">
    <property type="entry name" value="Calcium-dependent phosphotriesterase"/>
    <property type="match status" value="1"/>
</dbReference>